<sequence>MRGWISAVILLVMACSPDFEKPALDGVWELNRGWTNHPDDIAGTGLRPDYREYTLPEALAAWDQQKPLDDPKLRCESPTVVGVMTNIHAIAIDQSGDDVVMLYSEYFDAVRTVYMDGREHPGAETLHSKLGHSIGWYEDNTLVVETTHISAGHSVAGGGPPHSDSLQVIERYRAINDGKILEQTVIMEDPETFTEPVTLVQHERRAPFNELVPFECMPLGTARGSEISPEEFYNP</sequence>
<protein>
    <submittedName>
        <fullName evidence="1">Uncharacterized protein</fullName>
    </submittedName>
</protein>
<dbReference type="EMBL" id="UINC01007843">
    <property type="protein sequence ID" value="SVA35339.1"/>
    <property type="molecule type" value="Genomic_DNA"/>
</dbReference>
<name>A0A381V4M9_9ZZZZ</name>
<proteinExistence type="predicted"/>
<organism evidence="1">
    <name type="scientific">marine metagenome</name>
    <dbReference type="NCBI Taxonomy" id="408172"/>
    <lineage>
        <taxon>unclassified sequences</taxon>
        <taxon>metagenomes</taxon>
        <taxon>ecological metagenomes</taxon>
    </lineage>
</organism>
<reference evidence="1" key="1">
    <citation type="submission" date="2018-05" db="EMBL/GenBank/DDBJ databases">
        <authorList>
            <person name="Lanie J.A."/>
            <person name="Ng W.-L."/>
            <person name="Kazmierczak K.M."/>
            <person name="Andrzejewski T.M."/>
            <person name="Davidsen T.M."/>
            <person name="Wayne K.J."/>
            <person name="Tettelin H."/>
            <person name="Glass J.I."/>
            <person name="Rusch D."/>
            <person name="Podicherti R."/>
            <person name="Tsui H.-C.T."/>
            <person name="Winkler M.E."/>
        </authorList>
    </citation>
    <scope>NUCLEOTIDE SEQUENCE</scope>
</reference>
<gene>
    <name evidence="1" type="ORF">METZ01_LOCUS88193</name>
</gene>
<dbReference type="PROSITE" id="PS51257">
    <property type="entry name" value="PROKAR_LIPOPROTEIN"/>
    <property type="match status" value="1"/>
</dbReference>
<evidence type="ECO:0000313" key="1">
    <source>
        <dbReference type="EMBL" id="SVA35339.1"/>
    </source>
</evidence>
<dbReference type="AlphaFoldDB" id="A0A381V4M9"/>
<accession>A0A381V4M9</accession>